<sequence length="120" mass="14545">MKQAEEKYKIRKISYLFQTLEKEWERSGRTVTKRKLNQDALDMFSEYYVRKVKEYETEQDNIKNKTIQKMVKEIKEMSILLRITQKICTKSKTHTIKDYIIIELDKEERNCLENIIGSED</sequence>
<accession>A0A414R9N4</accession>
<evidence type="ECO:0000313" key="1">
    <source>
        <dbReference type="EMBL" id="RHF89761.1"/>
    </source>
</evidence>
<dbReference type="EMBL" id="QRHR01000003">
    <property type="protein sequence ID" value="RHF89761.1"/>
    <property type="molecule type" value="Genomic_DNA"/>
</dbReference>
<reference evidence="1 2" key="1">
    <citation type="submission" date="2018-08" db="EMBL/GenBank/DDBJ databases">
        <title>A genome reference for cultivated species of the human gut microbiota.</title>
        <authorList>
            <person name="Zou Y."/>
            <person name="Xue W."/>
            <person name="Luo G."/>
        </authorList>
    </citation>
    <scope>NUCLEOTIDE SEQUENCE [LARGE SCALE GENOMIC DNA]</scope>
    <source>
        <strain evidence="1 2">AM23-22</strain>
    </source>
</reference>
<name>A0A414R9N4_9FIRM</name>
<proteinExistence type="predicted"/>
<evidence type="ECO:0000313" key="2">
    <source>
        <dbReference type="Proteomes" id="UP000286186"/>
    </source>
</evidence>
<protein>
    <submittedName>
        <fullName evidence="1">Uncharacterized protein</fullName>
    </submittedName>
</protein>
<dbReference type="Proteomes" id="UP000286186">
    <property type="component" value="Unassembled WGS sequence"/>
</dbReference>
<comment type="caution">
    <text evidence="1">The sequence shown here is derived from an EMBL/GenBank/DDBJ whole genome shotgun (WGS) entry which is preliminary data.</text>
</comment>
<dbReference type="AlphaFoldDB" id="A0A414R9N4"/>
<organism evidence="1 2">
    <name type="scientific">Eubacterium ventriosum</name>
    <dbReference type="NCBI Taxonomy" id="39496"/>
    <lineage>
        <taxon>Bacteria</taxon>
        <taxon>Bacillati</taxon>
        <taxon>Bacillota</taxon>
        <taxon>Clostridia</taxon>
        <taxon>Eubacteriales</taxon>
        <taxon>Eubacteriaceae</taxon>
        <taxon>Eubacterium</taxon>
    </lineage>
</organism>
<dbReference type="RefSeq" id="WP_118231512.1">
    <property type="nucleotide sequence ID" value="NZ_CATWJF010000012.1"/>
</dbReference>
<gene>
    <name evidence="1" type="ORF">DW652_04640</name>
</gene>